<evidence type="ECO:0000313" key="3">
    <source>
        <dbReference type="Proteomes" id="UP001283361"/>
    </source>
</evidence>
<dbReference type="AlphaFoldDB" id="A0AAE1E0R7"/>
<evidence type="ECO:0000256" key="1">
    <source>
        <dbReference type="SAM" id="MobiDB-lite"/>
    </source>
</evidence>
<gene>
    <name evidence="2" type="ORF">RRG08_031294</name>
</gene>
<proteinExistence type="predicted"/>
<sequence>MASPAWASHEGSWGSGTVWSSRGPGTGISRQDLGSKPWWWRSGNGPSRSHQNLLSPCLGLEGMAQIHEIVIPGMVWGYAEKLRRMDETLLITVTRVSSTGQHGIHGRLRMSVGVLRRLSVHCRRHRVQTTYFDKRRRIIENLISWSSCECRWTSAEVLALPGGLLSAALEPL</sequence>
<organism evidence="2 3">
    <name type="scientific">Elysia crispata</name>
    <name type="common">lettuce slug</name>
    <dbReference type="NCBI Taxonomy" id="231223"/>
    <lineage>
        <taxon>Eukaryota</taxon>
        <taxon>Metazoa</taxon>
        <taxon>Spiralia</taxon>
        <taxon>Lophotrochozoa</taxon>
        <taxon>Mollusca</taxon>
        <taxon>Gastropoda</taxon>
        <taxon>Heterobranchia</taxon>
        <taxon>Euthyneura</taxon>
        <taxon>Panpulmonata</taxon>
        <taxon>Sacoglossa</taxon>
        <taxon>Placobranchoidea</taxon>
        <taxon>Plakobranchidae</taxon>
        <taxon>Elysia</taxon>
    </lineage>
</organism>
<dbReference type="Proteomes" id="UP001283361">
    <property type="component" value="Unassembled WGS sequence"/>
</dbReference>
<reference evidence="2" key="1">
    <citation type="journal article" date="2023" name="G3 (Bethesda)">
        <title>A reference genome for the long-term kleptoplast-retaining sea slug Elysia crispata morphotype clarki.</title>
        <authorList>
            <person name="Eastman K.E."/>
            <person name="Pendleton A.L."/>
            <person name="Shaikh M.A."/>
            <person name="Suttiyut T."/>
            <person name="Ogas R."/>
            <person name="Tomko P."/>
            <person name="Gavelis G."/>
            <person name="Widhalm J.R."/>
            <person name="Wisecaver J.H."/>
        </authorList>
    </citation>
    <scope>NUCLEOTIDE SEQUENCE</scope>
    <source>
        <strain evidence="2">ECLA1</strain>
    </source>
</reference>
<evidence type="ECO:0000313" key="2">
    <source>
        <dbReference type="EMBL" id="KAK3788638.1"/>
    </source>
</evidence>
<name>A0AAE1E0R7_9GAST</name>
<protein>
    <submittedName>
        <fullName evidence="2">Uncharacterized protein</fullName>
    </submittedName>
</protein>
<comment type="caution">
    <text evidence="2">The sequence shown here is derived from an EMBL/GenBank/DDBJ whole genome shotgun (WGS) entry which is preliminary data.</text>
</comment>
<feature type="region of interest" description="Disordered" evidence="1">
    <location>
        <begin position="1"/>
        <end position="34"/>
    </location>
</feature>
<accession>A0AAE1E0R7</accession>
<keyword evidence="3" id="KW-1185">Reference proteome</keyword>
<dbReference type="EMBL" id="JAWDGP010001753">
    <property type="protein sequence ID" value="KAK3788638.1"/>
    <property type="molecule type" value="Genomic_DNA"/>
</dbReference>